<evidence type="ECO:0000313" key="2">
    <source>
        <dbReference type="EMBL" id="KAK3275745.1"/>
    </source>
</evidence>
<evidence type="ECO:0000256" key="1">
    <source>
        <dbReference type="SAM" id="MobiDB-lite"/>
    </source>
</evidence>
<gene>
    <name evidence="2" type="ORF">CYMTET_16145</name>
</gene>
<dbReference type="Proteomes" id="UP001190700">
    <property type="component" value="Unassembled WGS sequence"/>
</dbReference>
<feature type="compositionally biased region" description="Polar residues" evidence="1">
    <location>
        <begin position="271"/>
        <end position="282"/>
    </location>
</feature>
<evidence type="ECO:0000313" key="3">
    <source>
        <dbReference type="Proteomes" id="UP001190700"/>
    </source>
</evidence>
<feature type="region of interest" description="Disordered" evidence="1">
    <location>
        <begin position="256"/>
        <end position="282"/>
    </location>
</feature>
<dbReference type="EMBL" id="LGRX02007047">
    <property type="protein sequence ID" value="KAK3275745.1"/>
    <property type="molecule type" value="Genomic_DNA"/>
</dbReference>
<proteinExistence type="predicted"/>
<accession>A0AAE0GD54</accession>
<protein>
    <submittedName>
        <fullName evidence="2">Uncharacterized protein</fullName>
    </submittedName>
</protein>
<sequence>MSNSLKRKNASGVKEGDLREKFESFVAAVGGNASDENFIKWLVARDGEEGSGGGGGNQRGESKKKLSKTGGLHFQADFTRIMVERICDGRLDPLLNVTDQAFAATAFREEVLACSDDYDVRDVSRRLRNMICDFRIFWRYGVYTCVSGRGTEKGKWVWHASRTAHPYYRKHTDAIQALVIETDARTKYPTHEQKKAALLSIDGLVLHELPAKALDALDGEAKDEMGTFGDKSKWGLVVPISHLRPIFKENLHRAYETTSSEAGTPPKAILSSASNSEDGGDD</sequence>
<feature type="region of interest" description="Disordered" evidence="1">
    <location>
        <begin position="49"/>
        <end position="68"/>
    </location>
</feature>
<dbReference type="AlphaFoldDB" id="A0AAE0GD54"/>
<comment type="caution">
    <text evidence="2">The sequence shown here is derived from an EMBL/GenBank/DDBJ whole genome shotgun (WGS) entry which is preliminary data.</text>
</comment>
<keyword evidence="3" id="KW-1185">Reference proteome</keyword>
<organism evidence="2 3">
    <name type="scientific">Cymbomonas tetramitiformis</name>
    <dbReference type="NCBI Taxonomy" id="36881"/>
    <lineage>
        <taxon>Eukaryota</taxon>
        <taxon>Viridiplantae</taxon>
        <taxon>Chlorophyta</taxon>
        <taxon>Pyramimonadophyceae</taxon>
        <taxon>Pyramimonadales</taxon>
        <taxon>Pyramimonadaceae</taxon>
        <taxon>Cymbomonas</taxon>
    </lineage>
</organism>
<reference evidence="2 3" key="1">
    <citation type="journal article" date="2015" name="Genome Biol. Evol.">
        <title>Comparative Genomics of a Bacterivorous Green Alga Reveals Evolutionary Causalities and Consequences of Phago-Mixotrophic Mode of Nutrition.</title>
        <authorList>
            <person name="Burns J.A."/>
            <person name="Paasch A."/>
            <person name="Narechania A."/>
            <person name="Kim E."/>
        </authorList>
    </citation>
    <scope>NUCLEOTIDE SEQUENCE [LARGE SCALE GENOMIC DNA]</scope>
    <source>
        <strain evidence="2 3">PLY_AMNH</strain>
    </source>
</reference>
<name>A0AAE0GD54_9CHLO</name>